<dbReference type="EMBL" id="AMSG01000006">
    <property type="protein sequence ID" value="EKF55613.1"/>
    <property type="molecule type" value="Genomic_DNA"/>
</dbReference>
<organism evidence="1 2">
    <name type="scientific">Galbibacter marinus</name>
    <dbReference type="NCBI Taxonomy" id="555500"/>
    <lineage>
        <taxon>Bacteria</taxon>
        <taxon>Pseudomonadati</taxon>
        <taxon>Bacteroidota</taxon>
        <taxon>Flavobacteriia</taxon>
        <taxon>Flavobacteriales</taxon>
        <taxon>Flavobacteriaceae</taxon>
        <taxon>Galbibacter</taxon>
    </lineage>
</organism>
<comment type="caution">
    <text evidence="1">The sequence shown here is derived from an EMBL/GenBank/DDBJ whole genome shotgun (WGS) entry which is preliminary data.</text>
</comment>
<dbReference type="Proteomes" id="UP000007364">
    <property type="component" value="Unassembled WGS sequence"/>
</dbReference>
<evidence type="ECO:0000313" key="1">
    <source>
        <dbReference type="EMBL" id="EKF55613.1"/>
    </source>
</evidence>
<keyword evidence="2" id="KW-1185">Reference proteome</keyword>
<accession>K2P3I0</accession>
<dbReference type="STRING" id="555500.I215_06632"/>
<proteinExistence type="predicted"/>
<protein>
    <submittedName>
        <fullName evidence="1">Uncharacterized protein</fullName>
    </submittedName>
</protein>
<evidence type="ECO:0000313" key="2">
    <source>
        <dbReference type="Proteomes" id="UP000007364"/>
    </source>
</evidence>
<dbReference type="OrthoDB" id="1425974at2"/>
<sequence length="225" mass="26292">MEYGDKTIYGATKNVDEDLRKIIALLNDEVSKLVKKNEVDYLLISLRAIANYTGVLFERLISYQDLPIEYTAISARNLFECYLIAAYIISDPSKGKEFISQKPREELEINEGFLSLTTKNTSEESIKSIRDRIEYIREIVRVNHLTPSKNWTVSHLARQTNNEQEYKAFFKLYSKYIHPSSWIMNSNRYEYDNPVFKNIFLLQGQHYTSCITKLIDEYLGNKTIA</sequence>
<name>K2P3I0_9FLAO</name>
<reference evidence="1 2" key="1">
    <citation type="journal article" date="2012" name="J. Bacteriol.">
        <title>Genome Sequence of Galbibacter marinum Type Strain ck-I2-15.</title>
        <authorList>
            <person name="Lai Q."/>
            <person name="Li C."/>
            <person name="Shao Z."/>
        </authorList>
    </citation>
    <scope>NUCLEOTIDE SEQUENCE [LARGE SCALE GENOMIC DNA]</scope>
    <source>
        <strain evidence="2">ck-I2-15</strain>
    </source>
</reference>
<dbReference type="InterPro" id="IPR043733">
    <property type="entry name" value="DUF5677"/>
</dbReference>
<dbReference type="AlphaFoldDB" id="K2P3I0"/>
<dbReference type="Pfam" id="PF18928">
    <property type="entry name" value="DUF5677"/>
    <property type="match status" value="1"/>
</dbReference>
<dbReference type="RefSeq" id="WP_008991194.1">
    <property type="nucleotide sequence ID" value="NZ_AMSG01000006.1"/>
</dbReference>
<gene>
    <name evidence="1" type="ORF">I215_06632</name>
</gene>